<evidence type="ECO:0000313" key="1">
    <source>
        <dbReference type="EMBL" id="ACD91386.1"/>
    </source>
</evidence>
<gene>
    <name evidence="1" type="ordered locus">Clim_2363</name>
</gene>
<accession>B3EHX7</accession>
<name>B3EHX7_CHLL2</name>
<dbReference type="OrthoDB" id="597970at2"/>
<organism evidence="1 2">
    <name type="scientific">Chlorobium limicola (strain DSM 245 / NBRC 103803 / 6330)</name>
    <dbReference type="NCBI Taxonomy" id="290315"/>
    <lineage>
        <taxon>Bacteria</taxon>
        <taxon>Pseudomonadati</taxon>
        <taxon>Chlorobiota</taxon>
        <taxon>Chlorobiia</taxon>
        <taxon>Chlorobiales</taxon>
        <taxon>Chlorobiaceae</taxon>
        <taxon>Chlorobium/Pelodictyon group</taxon>
        <taxon>Chlorobium</taxon>
    </lineage>
</organism>
<protein>
    <submittedName>
        <fullName evidence="1">Uncharacterized protein</fullName>
    </submittedName>
</protein>
<dbReference type="AlphaFoldDB" id="B3EHX7"/>
<dbReference type="KEGG" id="cli:Clim_2363"/>
<evidence type="ECO:0000313" key="2">
    <source>
        <dbReference type="Proteomes" id="UP000008841"/>
    </source>
</evidence>
<sequence length="97" mass="11406">MMQFRVGDAIVYHKPKSSFCPGPRARQVFPLEHGEEYHYVVDKFWKITKVNSDGTIEVTTRTGKKHLLEASDPNVRKADIFQHLMYRKRFPQLSEIQ</sequence>
<proteinExistence type="predicted"/>
<dbReference type="eggNOG" id="ENOG50337I0">
    <property type="taxonomic scope" value="Bacteria"/>
</dbReference>
<dbReference type="EMBL" id="CP001097">
    <property type="protein sequence ID" value="ACD91386.1"/>
    <property type="molecule type" value="Genomic_DNA"/>
</dbReference>
<dbReference type="HOGENOM" id="CLU_2205216_0_0_10"/>
<dbReference type="RefSeq" id="WP_012467251.1">
    <property type="nucleotide sequence ID" value="NC_010803.1"/>
</dbReference>
<dbReference type="Proteomes" id="UP000008841">
    <property type="component" value="Chromosome"/>
</dbReference>
<reference evidence="1 2" key="1">
    <citation type="submission" date="2008-05" db="EMBL/GenBank/DDBJ databases">
        <title>Complete sequence of Chlorobium limicola DSM 245.</title>
        <authorList>
            <consortium name="US DOE Joint Genome Institute"/>
            <person name="Lucas S."/>
            <person name="Copeland A."/>
            <person name="Lapidus A."/>
            <person name="Glavina del Rio T."/>
            <person name="Dalin E."/>
            <person name="Tice H."/>
            <person name="Bruce D."/>
            <person name="Goodwin L."/>
            <person name="Pitluck S."/>
            <person name="Schmutz J."/>
            <person name="Larimer F."/>
            <person name="Land M."/>
            <person name="Hauser L."/>
            <person name="Kyrpides N."/>
            <person name="Ovchinnikova G."/>
            <person name="Zhao F."/>
            <person name="Li T."/>
            <person name="Liu Z."/>
            <person name="Overmann J."/>
            <person name="Bryant D.A."/>
            <person name="Richardson P."/>
        </authorList>
    </citation>
    <scope>NUCLEOTIDE SEQUENCE [LARGE SCALE GENOMIC DNA]</scope>
    <source>
        <strain evidence="2">DSM 245 / NBRC 103803 / 6330</strain>
    </source>
</reference>